<evidence type="ECO:0000256" key="3">
    <source>
        <dbReference type="ARBA" id="ARBA00022679"/>
    </source>
</evidence>
<dbReference type="InterPro" id="IPR002052">
    <property type="entry name" value="DNA_methylase_N6_adenine_CS"/>
</dbReference>
<keyword evidence="3" id="KW-0808">Transferase</keyword>
<dbReference type="GO" id="GO:0008170">
    <property type="term" value="F:N-methyltransferase activity"/>
    <property type="evidence" value="ECO:0007669"/>
    <property type="project" value="InterPro"/>
</dbReference>
<reference evidence="6 7" key="1">
    <citation type="submission" date="2016-09" db="EMBL/GenBank/DDBJ databases">
        <authorList>
            <person name="Capua I."/>
            <person name="De Benedictis P."/>
            <person name="Joannis T."/>
            <person name="Lombin L.H."/>
            <person name="Cattoli G."/>
        </authorList>
    </citation>
    <scope>NUCLEOTIDE SEQUENCE [LARGE SCALE GENOMIC DNA]</scope>
    <source>
        <strain evidence="6 7">NRS-1</strain>
    </source>
</reference>
<dbReference type="KEGG" id="cnr:EB819_04755"/>
<dbReference type="PATRIC" id="fig|237258.4.peg.105"/>
<dbReference type="PRINTS" id="PR00508">
    <property type="entry name" value="S21N4MTFRASE"/>
</dbReference>
<keyword evidence="2 6" id="KW-0489">Methyltransferase</keyword>
<dbReference type="EMBL" id="MKGI01000064">
    <property type="protein sequence ID" value="OEL10936.1"/>
    <property type="molecule type" value="Genomic_DNA"/>
</dbReference>
<evidence type="ECO:0000256" key="4">
    <source>
        <dbReference type="RuleBase" id="RU362026"/>
    </source>
</evidence>
<dbReference type="GO" id="GO:0009007">
    <property type="term" value="F:site-specific DNA-methyltransferase (adenine-specific) activity"/>
    <property type="evidence" value="ECO:0007669"/>
    <property type="project" value="TreeGrafter"/>
</dbReference>
<evidence type="ECO:0000256" key="2">
    <source>
        <dbReference type="ARBA" id="ARBA00022603"/>
    </source>
</evidence>
<dbReference type="PANTHER" id="PTHR13370">
    <property type="entry name" value="RNA METHYLASE-RELATED"/>
    <property type="match status" value="1"/>
</dbReference>
<name>A0A1E5UDG3_9FLAO</name>
<dbReference type="PROSITE" id="PS00092">
    <property type="entry name" value="N6_MTASE"/>
    <property type="match status" value="1"/>
</dbReference>
<keyword evidence="7" id="KW-1185">Reference proteome</keyword>
<gene>
    <name evidence="6" type="ORF">BHF72_2525</name>
</gene>
<sequence>MLKPYFKSDDKMFYLLHGDTMKLLSQFEHQFDMVFADPPYFLSNNGLSIQSGKVVSVNKGNWDKSHGFDYINNFNRTWLQLIREKLKDDGTIWISGTYHNIFSVGQILQELGFKILNVITWEKNNPPPNFSCRYFTHSAELIIWARKSEKIPHYYNYELMKQLNGDKQMKDVWKLPAIARWEKSCGKHPTQKPLSVLTRIILASTKPGAWILDPFAGSSTTGIAANLANRRYLGIDLEKEFLEISKNRKLEILDSQVAENYRKKISGFETKNQLKEYLSAEPQPKEKVALGYVRSKDLGKLKKTNTFYFHATDKQGHFIDFPYEINNAKKLIIYSGGRTKPFYLTSYCAEIESIKIKHKSKIEGKENSKTEYYFEVQLKEQFVENNNVNLDIDLKKLIKQYCKENQIKSADYKPILLDEVFVYK</sequence>
<dbReference type="PANTHER" id="PTHR13370:SF3">
    <property type="entry name" value="TRNA (GUANINE(10)-N2)-METHYLTRANSFERASE HOMOLOG"/>
    <property type="match status" value="1"/>
</dbReference>
<accession>A0A1E5UDG3</accession>
<protein>
    <recommendedName>
        <fullName evidence="4">Methyltransferase</fullName>
        <ecNumber evidence="4">2.1.1.-</ecNumber>
    </recommendedName>
</protein>
<dbReference type="OrthoDB" id="9800801at2"/>
<evidence type="ECO:0000313" key="6">
    <source>
        <dbReference type="EMBL" id="OEL10936.1"/>
    </source>
</evidence>
<dbReference type="InterPro" id="IPR029063">
    <property type="entry name" value="SAM-dependent_MTases_sf"/>
</dbReference>
<proteinExistence type="inferred from homology"/>
<dbReference type="AlphaFoldDB" id="A0A1E5UDG3"/>
<dbReference type="Gene3D" id="3.40.50.150">
    <property type="entry name" value="Vaccinia Virus protein VP39"/>
    <property type="match status" value="1"/>
</dbReference>
<dbReference type="SUPFAM" id="SSF53335">
    <property type="entry name" value="S-adenosyl-L-methionine-dependent methyltransferases"/>
    <property type="match status" value="1"/>
</dbReference>
<dbReference type="Pfam" id="PF01555">
    <property type="entry name" value="N6_N4_Mtase"/>
    <property type="match status" value="1"/>
</dbReference>
<evidence type="ECO:0000259" key="5">
    <source>
        <dbReference type="Pfam" id="PF01555"/>
    </source>
</evidence>
<evidence type="ECO:0000313" key="7">
    <source>
        <dbReference type="Proteomes" id="UP000095601"/>
    </source>
</evidence>
<dbReference type="InterPro" id="IPR001091">
    <property type="entry name" value="RM_Methyltransferase"/>
</dbReference>
<comment type="similarity">
    <text evidence="1 4">Belongs to the N(4)/N(6)-methyltransferase family.</text>
</comment>
<dbReference type="Proteomes" id="UP000095601">
    <property type="component" value="Unassembled WGS sequence"/>
</dbReference>
<organism evidence="6 7">
    <name type="scientific">Cloacibacterium normanense</name>
    <dbReference type="NCBI Taxonomy" id="237258"/>
    <lineage>
        <taxon>Bacteria</taxon>
        <taxon>Pseudomonadati</taxon>
        <taxon>Bacteroidota</taxon>
        <taxon>Flavobacteriia</taxon>
        <taxon>Flavobacteriales</taxon>
        <taxon>Weeksellaceae</taxon>
    </lineage>
</organism>
<dbReference type="STRING" id="237258.SAMN04489756_11389"/>
<evidence type="ECO:0000256" key="1">
    <source>
        <dbReference type="ARBA" id="ARBA00006594"/>
    </source>
</evidence>
<dbReference type="GO" id="GO:0032259">
    <property type="term" value="P:methylation"/>
    <property type="evidence" value="ECO:0007669"/>
    <property type="project" value="UniProtKB-KW"/>
</dbReference>
<dbReference type="GO" id="GO:0005737">
    <property type="term" value="C:cytoplasm"/>
    <property type="evidence" value="ECO:0007669"/>
    <property type="project" value="TreeGrafter"/>
</dbReference>
<dbReference type="InterPro" id="IPR002941">
    <property type="entry name" value="DNA_methylase_N4/N6"/>
</dbReference>
<comment type="caution">
    <text evidence="6">The sequence shown here is derived from an EMBL/GenBank/DDBJ whole genome shotgun (WGS) entry which is preliminary data.</text>
</comment>
<dbReference type="EC" id="2.1.1.-" evidence="4"/>
<dbReference type="GO" id="GO:0003677">
    <property type="term" value="F:DNA binding"/>
    <property type="evidence" value="ECO:0007669"/>
    <property type="project" value="InterPro"/>
</dbReference>
<feature type="domain" description="DNA methylase N-4/N-6" evidence="5">
    <location>
        <begin position="32"/>
        <end position="246"/>
    </location>
</feature>